<name>A0A975BZY3_9CAUL</name>
<dbReference type="RefSeq" id="WP_207870103.1">
    <property type="nucleotide sequence ID" value="NZ_CP062222.1"/>
</dbReference>
<gene>
    <name evidence="4" type="ORF">IFJ75_18115</name>
</gene>
<protein>
    <submittedName>
        <fullName evidence="4">ATP-binding cassette domain-containing protein</fullName>
    </submittedName>
</protein>
<proteinExistence type="predicted"/>
<accession>A0A975BZY3</accession>
<evidence type="ECO:0000313" key="4">
    <source>
        <dbReference type="EMBL" id="QTC91096.1"/>
    </source>
</evidence>
<dbReference type="Pfam" id="PF00005">
    <property type="entry name" value="ABC_tran"/>
    <property type="match status" value="1"/>
</dbReference>
<dbReference type="PROSITE" id="PS50893">
    <property type="entry name" value="ABC_TRANSPORTER_2"/>
    <property type="match status" value="1"/>
</dbReference>
<dbReference type="Gene3D" id="3.40.50.300">
    <property type="entry name" value="P-loop containing nucleotide triphosphate hydrolases"/>
    <property type="match status" value="1"/>
</dbReference>
<evidence type="ECO:0000256" key="1">
    <source>
        <dbReference type="ARBA" id="ARBA00022741"/>
    </source>
</evidence>
<dbReference type="GO" id="GO:0005524">
    <property type="term" value="F:ATP binding"/>
    <property type="evidence" value="ECO:0007669"/>
    <property type="project" value="UniProtKB-KW"/>
</dbReference>
<keyword evidence="2 4" id="KW-0067">ATP-binding</keyword>
<dbReference type="InterPro" id="IPR003593">
    <property type="entry name" value="AAA+_ATPase"/>
</dbReference>
<dbReference type="PANTHER" id="PTHR43514">
    <property type="entry name" value="ABC TRANSPORTER I FAMILY MEMBER 10"/>
    <property type="match status" value="1"/>
</dbReference>
<dbReference type="InterPro" id="IPR050334">
    <property type="entry name" value="Molybdenum_import_ModC"/>
</dbReference>
<dbReference type="InterPro" id="IPR017871">
    <property type="entry name" value="ABC_transporter-like_CS"/>
</dbReference>
<evidence type="ECO:0000256" key="2">
    <source>
        <dbReference type="ARBA" id="ARBA00022840"/>
    </source>
</evidence>
<reference evidence="4" key="1">
    <citation type="submission" date="2020-09" db="EMBL/GenBank/DDBJ databases">
        <title>Brevundimonas sp. LVF2 isolated from a puddle in Goettingen, Germany.</title>
        <authorList>
            <person name="Friedrich I."/>
            <person name="Klassen A."/>
            <person name="Hannes N."/>
            <person name="Schneider D."/>
            <person name="Hertel R."/>
            <person name="Daniel R."/>
        </authorList>
    </citation>
    <scope>NUCLEOTIDE SEQUENCE</scope>
    <source>
        <strain evidence="4">LVF2</strain>
    </source>
</reference>
<dbReference type="EMBL" id="CP062222">
    <property type="protein sequence ID" value="QTC91096.1"/>
    <property type="molecule type" value="Genomic_DNA"/>
</dbReference>
<dbReference type="PROSITE" id="PS00211">
    <property type="entry name" value="ABC_TRANSPORTER_1"/>
    <property type="match status" value="1"/>
</dbReference>
<keyword evidence="1" id="KW-0547">Nucleotide-binding</keyword>
<keyword evidence="5" id="KW-1185">Reference proteome</keyword>
<dbReference type="AlphaFoldDB" id="A0A975BZY3"/>
<sequence length="209" mass="22544">MSLSFWVRARRGDFALDAACDAPGKAVALVGPSGAGKTTLLQGLAGLIPTEEVRLTVNDRALVDTAMGLDPPAHARGLGYVFQDGRLFPHLSVGANVAFGARWAKKPMSVAEALKLVDLEGFEHRRPAGLSGGEMRRVAIARALLPRPRLLLLDEPFAGLDDARRQALIAWLLRLRDTVKTPMIVVSHDDRDVAALAETVLTLDRGRQV</sequence>
<dbReference type="PANTHER" id="PTHR43514:SF4">
    <property type="entry name" value="ABC TRANSPORTER I FAMILY MEMBER 10"/>
    <property type="match status" value="1"/>
</dbReference>
<dbReference type="KEGG" id="bgoe:IFJ75_18115"/>
<dbReference type="SUPFAM" id="SSF52540">
    <property type="entry name" value="P-loop containing nucleoside triphosphate hydrolases"/>
    <property type="match status" value="1"/>
</dbReference>
<evidence type="ECO:0000259" key="3">
    <source>
        <dbReference type="PROSITE" id="PS50893"/>
    </source>
</evidence>
<dbReference type="GO" id="GO:0016887">
    <property type="term" value="F:ATP hydrolysis activity"/>
    <property type="evidence" value="ECO:0007669"/>
    <property type="project" value="InterPro"/>
</dbReference>
<dbReference type="InterPro" id="IPR003439">
    <property type="entry name" value="ABC_transporter-like_ATP-bd"/>
</dbReference>
<organism evidence="4 5">
    <name type="scientific">Brevundimonas goettingensis</name>
    <dbReference type="NCBI Taxonomy" id="2774190"/>
    <lineage>
        <taxon>Bacteria</taxon>
        <taxon>Pseudomonadati</taxon>
        <taxon>Pseudomonadota</taxon>
        <taxon>Alphaproteobacteria</taxon>
        <taxon>Caulobacterales</taxon>
        <taxon>Caulobacteraceae</taxon>
        <taxon>Brevundimonas</taxon>
    </lineage>
</organism>
<feature type="domain" description="ABC transporter" evidence="3">
    <location>
        <begin position="1"/>
        <end position="209"/>
    </location>
</feature>
<dbReference type="SMART" id="SM00382">
    <property type="entry name" value="AAA"/>
    <property type="match status" value="1"/>
</dbReference>
<evidence type="ECO:0000313" key="5">
    <source>
        <dbReference type="Proteomes" id="UP000663918"/>
    </source>
</evidence>
<dbReference type="InterPro" id="IPR027417">
    <property type="entry name" value="P-loop_NTPase"/>
</dbReference>
<dbReference type="Proteomes" id="UP000663918">
    <property type="component" value="Chromosome"/>
</dbReference>